<comment type="caution">
    <text evidence="2">The sequence shown here is derived from an EMBL/GenBank/DDBJ whole genome shotgun (WGS) entry which is preliminary data.</text>
</comment>
<dbReference type="RefSeq" id="WP_345364299.1">
    <property type="nucleotide sequence ID" value="NZ_BAABHJ010000031.1"/>
</dbReference>
<protein>
    <recommendedName>
        <fullName evidence="1">Peptidase S33 tripeptidyl aminopeptidase-like C-terminal domain-containing protein</fullName>
    </recommendedName>
</protein>
<gene>
    <name evidence="2" type="ORF">GCM10023195_70810</name>
</gene>
<dbReference type="SUPFAM" id="SSF53474">
    <property type="entry name" value="alpha/beta-Hydrolases"/>
    <property type="match status" value="1"/>
</dbReference>
<accession>A0ABP8TX32</accession>
<evidence type="ECO:0000313" key="2">
    <source>
        <dbReference type="EMBL" id="GAA4615986.1"/>
    </source>
</evidence>
<dbReference type="EMBL" id="BAABHJ010000031">
    <property type="protein sequence ID" value="GAA4615986.1"/>
    <property type="molecule type" value="Genomic_DNA"/>
</dbReference>
<dbReference type="InterPro" id="IPR029058">
    <property type="entry name" value="AB_hydrolase_fold"/>
</dbReference>
<dbReference type="InterPro" id="IPR013595">
    <property type="entry name" value="Pept_S33_TAP-like_C"/>
</dbReference>
<evidence type="ECO:0000313" key="3">
    <source>
        <dbReference type="Proteomes" id="UP001500212"/>
    </source>
</evidence>
<sequence>MRTDARRYPLSAGAGAGIWPCAFWPYQVDERVRIDQSGPANVLIINDLRDPATPYVGSKDLRAAFGGRARLVTVDQSGHGAYLLKPNECANSAGTAYLEDGRFPAHDLYCPATPTS</sequence>
<organism evidence="2 3">
    <name type="scientific">Actinoallomurus liliacearum</name>
    <dbReference type="NCBI Taxonomy" id="1080073"/>
    <lineage>
        <taxon>Bacteria</taxon>
        <taxon>Bacillati</taxon>
        <taxon>Actinomycetota</taxon>
        <taxon>Actinomycetes</taxon>
        <taxon>Streptosporangiales</taxon>
        <taxon>Thermomonosporaceae</taxon>
        <taxon>Actinoallomurus</taxon>
    </lineage>
</organism>
<name>A0ABP8TX32_9ACTN</name>
<evidence type="ECO:0000259" key="1">
    <source>
        <dbReference type="Pfam" id="PF08386"/>
    </source>
</evidence>
<dbReference type="Pfam" id="PF08386">
    <property type="entry name" value="Abhydrolase_4"/>
    <property type="match status" value="1"/>
</dbReference>
<keyword evidence="3" id="KW-1185">Reference proteome</keyword>
<dbReference type="Gene3D" id="3.40.50.1820">
    <property type="entry name" value="alpha/beta hydrolase"/>
    <property type="match status" value="1"/>
</dbReference>
<proteinExistence type="predicted"/>
<feature type="domain" description="Peptidase S33 tripeptidyl aminopeptidase-like C-terminal" evidence="1">
    <location>
        <begin position="20"/>
        <end position="110"/>
    </location>
</feature>
<reference evidence="3" key="1">
    <citation type="journal article" date="2019" name="Int. J. Syst. Evol. Microbiol.">
        <title>The Global Catalogue of Microorganisms (GCM) 10K type strain sequencing project: providing services to taxonomists for standard genome sequencing and annotation.</title>
        <authorList>
            <consortium name="The Broad Institute Genomics Platform"/>
            <consortium name="The Broad Institute Genome Sequencing Center for Infectious Disease"/>
            <person name="Wu L."/>
            <person name="Ma J."/>
        </authorList>
    </citation>
    <scope>NUCLEOTIDE SEQUENCE [LARGE SCALE GENOMIC DNA]</scope>
    <source>
        <strain evidence="3">JCM 17938</strain>
    </source>
</reference>
<dbReference type="Proteomes" id="UP001500212">
    <property type="component" value="Unassembled WGS sequence"/>
</dbReference>